<keyword evidence="4" id="KW-1185">Reference proteome</keyword>
<dbReference type="Proteomes" id="UP000032673">
    <property type="component" value="Unassembled WGS sequence"/>
</dbReference>
<dbReference type="Proteomes" id="UP000321104">
    <property type="component" value="Unassembled WGS sequence"/>
</dbReference>
<reference evidence="3 5" key="2">
    <citation type="submission" date="2019-07" db="EMBL/GenBank/DDBJ databases">
        <title>Whole genome shotgun sequence of Acetobacter indonesiensis NBRC 16471.</title>
        <authorList>
            <person name="Hosoyama A."/>
            <person name="Uohara A."/>
            <person name="Ohji S."/>
            <person name="Ichikawa N."/>
        </authorList>
    </citation>
    <scope>NUCLEOTIDE SEQUENCE [LARGE SCALE GENOMIC DNA]</scope>
    <source>
        <strain evidence="3 5">NBRC 16471</strain>
    </source>
</reference>
<evidence type="ECO:0000313" key="4">
    <source>
        <dbReference type="Proteomes" id="UP000032673"/>
    </source>
</evidence>
<protein>
    <submittedName>
        <fullName evidence="3">Uncharacterized protein</fullName>
    </submittedName>
</protein>
<reference evidence="2 4" key="1">
    <citation type="submission" date="2012-11" db="EMBL/GenBank/DDBJ databases">
        <title>Whole genome sequence of Acetobacter indonesiensis 5H-1.</title>
        <authorList>
            <person name="Azuma Y."/>
            <person name="Higashiura N."/>
            <person name="Hirakawa H."/>
            <person name="Matsushita K."/>
        </authorList>
    </citation>
    <scope>NUCLEOTIDE SEQUENCE [LARGE SCALE GENOMIC DNA]</scope>
    <source>
        <strain evidence="2 4">5H-1</strain>
    </source>
</reference>
<organism evidence="3 5">
    <name type="scientific">Acetobacter indonesiensis</name>
    <dbReference type="NCBI Taxonomy" id="104101"/>
    <lineage>
        <taxon>Bacteria</taxon>
        <taxon>Pseudomonadati</taxon>
        <taxon>Pseudomonadota</taxon>
        <taxon>Alphaproteobacteria</taxon>
        <taxon>Acetobacterales</taxon>
        <taxon>Acetobacteraceae</taxon>
        <taxon>Acetobacter</taxon>
    </lineage>
</organism>
<dbReference type="RefSeq" id="WP_174766859.1">
    <property type="nucleotide sequence ID" value="NZ_BAMW01000024.1"/>
</dbReference>
<evidence type="ECO:0000313" key="2">
    <source>
        <dbReference type="EMBL" id="GAN63284.1"/>
    </source>
</evidence>
<feature type="region of interest" description="Disordered" evidence="1">
    <location>
        <begin position="219"/>
        <end position="238"/>
    </location>
</feature>
<dbReference type="EMBL" id="BAMW01000024">
    <property type="protein sequence ID" value="GAN63284.1"/>
    <property type="molecule type" value="Genomic_DNA"/>
</dbReference>
<evidence type="ECO:0000313" key="5">
    <source>
        <dbReference type="Proteomes" id="UP000321104"/>
    </source>
</evidence>
<accession>A0A6N3T8F8</accession>
<dbReference type="AlphaFoldDB" id="A0A6N3T8F8"/>
<feature type="region of interest" description="Disordered" evidence="1">
    <location>
        <begin position="85"/>
        <end position="115"/>
    </location>
</feature>
<dbReference type="EMBL" id="BJXQ01000010">
    <property type="protein sequence ID" value="GEN03887.1"/>
    <property type="molecule type" value="Genomic_DNA"/>
</dbReference>
<proteinExistence type="predicted"/>
<name>A0A6N3T8F8_9PROT</name>
<evidence type="ECO:0000313" key="3">
    <source>
        <dbReference type="EMBL" id="GEN03887.1"/>
    </source>
</evidence>
<evidence type="ECO:0000256" key="1">
    <source>
        <dbReference type="SAM" id="MobiDB-lite"/>
    </source>
</evidence>
<comment type="caution">
    <text evidence="3">The sequence shown here is derived from an EMBL/GenBank/DDBJ whole genome shotgun (WGS) entry which is preliminary data.</text>
</comment>
<sequence>MMASVREKLVKLAQQSSCPPLSGELYQWLYQHHEAIAELRLVTTSWKIVATVAADDGINIGTSRQDLKKIERKWRVVCRAISHKQNKQERHRVQVPPSKPGPIMPSRLPSDWTPEFVEIPQPDAQPVQQAPQSQALTVKRDKLQANASKTMEQKIDRARFTLGQAKFDLTMAKEQIRLNDSQGAPMLAKEGEAKLPGLREIIKQRRAIYDRLLAGEDVPDEELEFKSPREREEEEYSD</sequence>
<gene>
    <name evidence="2" type="ORF">Abin_024_069</name>
    <name evidence="3" type="ORF">AIN02nite_19120</name>
</gene>